<dbReference type="InterPro" id="IPR046345">
    <property type="entry name" value="TraB_PrgY-like"/>
</dbReference>
<dbReference type="AlphaFoldDB" id="A0A968GE53"/>
<evidence type="ECO:0000313" key="3">
    <source>
        <dbReference type="Proteomes" id="UP000752013"/>
    </source>
</evidence>
<gene>
    <name evidence="2" type="ORF">HCT46_01640</name>
</gene>
<feature type="transmembrane region" description="Helical" evidence="1">
    <location>
        <begin position="254"/>
        <end position="272"/>
    </location>
</feature>
<keyword evidence="1" id="KW-1133">Transmembrane helix</keyword>
<name>A0A968GE53_9SPIO</name>
<comment type="caution">
    <text evidence="2">The sequence shown here is derived from an EMBL/GenBank/DDBJ whole genome shotgun (WGS) entry which is preliminary data.</text>
</comment>
<dbReference type="CDD" id="cd14726">
    <property type="entry name" value="TraB_PrgY-like"/>
    <property type="match status" value="1"/>
</dbReference>
<feature type="transmembrane region" description="Helical" evidence="1">
    <location>
        <begin position="363"/>
        <end position="386"/>
    </location>
</feature>
<keyword evidence="3" id="KW-1185">Reference proteome</keyword>
<dbReference type="NCBIfam" id="TIGR00261">
    <property type="entry name" value="traB"/>
    <property type="match status" value="1"/>
</dbReference>
<keyword evidence="1" id="KW-0472">Membrane</keyword>
<evidence type="ECO:0000256" key="1">
    <source>
        <dbReference type="SAM" id="Phobius"/>
    </source>
</evidence>
<dbReference type="Pfam" id="PF01963">
    <property type="entry name" value="TraB_PrgY_gumN"/>
    <property type="match status" value="1"/>
</dbReference>
<dbReference type="RefSeq" id="WP_167703084.1">
    <property type="nucleotide sequence ID" value="NZ_CP118168.1"/>
</dbReference>
<feature type="transmembrane region" description="Helical" evidence="1">
    <location>
        <begin position="309"/>
        <end position="333"/>
    </location>
</feature>
<dbReference type="Proteomes" id="UP000752013">
    <property type="component" value="Unassembled WGS sequence"/>
</dbReference>
<proteinExistence type="predicted"/>
<protein>
    <submittedName>
        <fullName evidence="2">TraB/GumN family protein</fullName>
    </submittedName>
</protein>
<dbReference type="PANTHER" id="PTHR21530:SF7">
    <property type="entry name" value="TRAB DOMAIN-CONTAINING PROTEIN"/>
    <property type="match status" value="1"/>
</dbReference>
<reference evidence="2" key="1">
    <citation type="submission" date="2020-03" db="EMBL/GenBank/DDBJ databases">
        <title>Spirochaetal bacteria isolated from arthropods constitute a novel genus Entomospira genus novum within the order Spirochaetales.</title>
        <authorList>
            <person name="Grana-Miraglia L."/>
            <person name="Sikutova S."/>
            <person name="Fingerle V."/>
            <person name="Sing A."/>
            <person name="Castillo-Ramirez S."/>
            <person name="Margos G."/>
            <person name="Rudolf I."/>
        </authorList>
    </citation>
    <scope>NUCLEOTIDE SEQUENCE</scope>
    <source>
        <strain evidence="2">BR208</strain>
    </source>
</reference>
<sequence>MQESQQLLKIIPLKNGDTIYLLGTAHVSSQSVKDVRETAMQHNVDAIAIEIDSDRLTNMMDTKKWRELDINTILKRKQGFLLLSNLALSAFQKRIGKDNGVDPGSDMKEAVIVAKELDITPTLADRKVSITLRRVWRMSSFWQKMKLLASLFVGVKEDKVTEQDIENLKENDLLSQMMSELAKEFPSVKSVLIDERDTYLSYNIYHMPGKRRLAVVGAGHMNGILKWIDAMESGESVDITPLDVIPEPTLASKFSPYVISLVLVGILTYVLITQDNSGERVDVAFTWILANTIPAVIGAIIALAHPLTILVAGLVAPFTSFIPVLSAGLLAGITQATIRKPRAGDFEDIHEDFNKFKFYKNRVLQILLVFMLVNLGGFLGTILGLYKVVNKI</sequence>
<organism evidence="2 3">
    <name type="scientific">Entomospira nematocerorum</name>
    <dbReference type="NCBI Taxonomy" id="2719987"/>
    <lineage>
        <taxon>Bacteria</taxon>
        <taxon>Pseudomonadati</taxon>
        <taxon>Spirochaetota</taxon>
        <taxon>Spirochaetia</taxon>
        <taxon>Spirochaetales</taxon>
        <taxon>Spirochaetaceae</taxon>
        <taxon>Entomospira</taxon>
    </lineage>
</organism>
<dbReference type="EMBL" id="JAATLK010000001">
    <property type="protein sequence ID" value="NIZ46630.1"/>
    <property type="molecule type" value="Genomic_DNA"/>
</dbReference>
<dbReference type="InterPro" id="IPR002816">
    <property type="entry name" value="TraB/PrgY/GumN_fam"/>
</dbReference>
<keyword evidence="1" id="KW-0812">Transmembrane</keyword>
<evidence type="ECO:0000313" key="2">
    <source>
        <dbReference type="EMBL" id="NIZ46630.1"/>
    </source>
</evidence>
<dbReference type="PANTHER" id="PTHR21530">
    <property type="entry name" value="PHEROMONE SHUTDOWN PROTEIN"/>
    <property type="match status" value="1"/>
</dbReference>
<feature type="transmembrane region" description="Helical" evidence="1">
    <location>
        <begin position="284"/>
        <end position="303"/>
    </location>
</feature>
<accession>A0A968GE53</accession>
<dbReference type="InterPro" id="IPR005230">
    <property type="entry name" value="TraB_bac"/>
</dbReference>